<gene>
    <name evidence="1" type="ORF">BV898_14130</name>
</gene>
<dbReference type="EMBL" id="MTYJ01000168">
    <property type="protein sequence ID" value="OQV11554.1"/>
    <property type="molecule type" value="Genomic_DNA"/>
</dbReference>
<proteinExistence type="predicted"/>
<name>A0A1W0W8L3_HYPEX</name>
<evidence type="ECO:0000313" key="1">
    <source>
        <dbReference type="EMBL" id="OQV11554.1"/>
    </source>
</evidence>
<dbReference type="AlphaFoldDB" id="A0A1W0W8L3"/>
<protein>
    <submittedName>
        <fullName evidence="1">Uncharacterized protein</fullName>
    </submittedName>
</protein>
<dbReference type="Proteomes" id="UP000192578">
    <property type="component" value="Unassembled WGS sequence"/>
</dbReference>
<accession>A0A1W0W8L3</accession>
<comment type="caution">
    <text evidence="1">The sequence shown here is derived from an EMBL/GenBank/DDBJ whole genome shotgun (WGS) entry which is preliminary data.</text>
</comment>
<organism evidence="1 2">
    <name type="scientific">Hypsibius exemplaris</name>
    <name type="common">Freshwater tardigrade</name>
    <dbReference type="NCBI Taxonomy" id="2072580"/>
    <lineage>
        <taxon>Eukaryota</taxon>
        <taxon>Metazoa</taxon>
        <taxon>Ecdysozoa</taxon>
        <taxon>Tardigrada</taxon>
        <taxon>Eutardigrada</taxon>
        <taxon>Parachela</taxon>
        <taxon>Hypsibioidea</taxon>
        <taxon>Hypsibiidae</taxon>
        <taxon>Hypsibius</taxon>
    </lineage>
</organism>
<sequence>MYSLRVLVVLHDCGTCRIKADCKACSVLMTIGMKNGVLVFRCAKGASSLSVRSGTFLSRFHIDNRTFPWLFSHFCSFRNYTQTSIFNFYGLEKNKVSDWVKSVRKAIAVYLRNTAVVLGGHGIANYASCVQIWDYPPVWVPRSVSQNTEQAWEGDADFTQGRAEVKEN</sequence>
<keyword evidence="2" id="KW-1185">Reference proteome</keyword>
<evidence type="ECO:0000313" key="2">
    <source>
        <dbReference type="Proteomes" id="UP000192578"/>
    </source>
</evidence>
<reference evidence="2" key="1">
    <citation type="submission" date="2017-01" db="EMBL/GenBank/DDBJ databases">
        <title>Comparative genomics of anhydrobiosis in the tardigrade Hypsibius dujardini.</title>
        <authorList>
            <person name="Yoshida Y."/>
            <person name="Koutsovoulos G."/>
            <person name="Laetsch D."/>
            <person name="Stevens L."/>
            <person name="Kumar S."/>
            <person name="Horikawa D."/>
            <person name="Ishino K."/>
            <person name="Komine S."/>
            <person name="Tomita M."/>
            <person name="Blaxter M."/>
            <person name="Arakawa K."/>
        </authorList>
    </citation>
    <scope>NUCLEOTIDE SEQUENCE [LARGE SCALE GENOMIC DNA]</scope>
    <source>
        <strain evidence="2">Z151</strain>
    </source>
</reference>